<evidence type="ECO:0000313" key="11">
    <source>
        <dbReference type="EMBL" id="PYF83358.1"/>
    </source>
</evidence>
<feature type="transmembrane region" description="Helical" evidence="8">
    <location>
        <begin position="12"/>
        <end position="31"/>
    </location>
</feature>
<comment type="subcellular location">
    <subcellularLocation>
        <location evidence="1">Membrane</location>
        <topology evidence="1">Multi-pass membrane protein</topology>
    </subcellularLocation>
</comment>
<dbReference type="PROSITE" id="PS50885">
    <property type="entry name" value="HAMP"/>
    <property type="match status" value="1"/>
</dbReference>
<dbReference type="SUPFAM" id="SSF58104">
    <property type="entry name" value="Methyl-accepting chemotaxis protein (MCP) signaling domain"/>
    <property type="match status" value="1"/>
</dbReference>
<dbReference type="GO" id="GO:0016020">
    <property type="term" value="C:membrane"/>
    <property type="evidence" value="ECO:0007669"/>
    <property type="project" value="UniProtKB-SubCell"/>
</dbReference>
<dbReference type="Proteomes" id="UP000247551">
    <property type="component" value="Unassembled WGS sequence"/>
</dbReference>
<evidence type="ECO:0000256" key="6">
    <source>
        <dbReference type="ARBA" id="ARBA00029447"/>
    </source>
</evidence>
<evidence type="ECO:0000256" key="1">
    <source>
        <dbReference type="ARBA" id="ARBA00004141"/>
    </source>
</evidence>
<dbReference type="SMART" id="SM00304">
    <property type="entry name" value="HAMP"/>
    <property type="match status" value="1"/>
</dbReference>
<evidence type="ECO:0000259" key="10">
    <source>
        <dbReference type="PROSITE" id="PS50885"/>
    </source>
</evidence>
<keyword evidence="12" id="KW-1185">Reference proteome</keyword>
<dbReference type="Gene3D" id="1.10.287.950">
    <property type="entry name" value="Methyl-accepting chemotaxis protein"/>
    <property type="match status" value="1"/>
</dbReference>
<dbReference type="PANTHER" id="PTHR32089:SF119">
    <property type="entry name" value="METHYL-ACCEPTING CHEMOTAXIS PROTEIN CTPL"/>
    <property type="match status" value="1"/>
</dbReference>
<proteinExistence type="inferred from homology"/>
<organism evidence="11 12">
    <name type="scientific">Marinomonas alcarazii</name>
    <dbReference type="NCBI Taxonomy" id="491949"/>
    <lineage>
        <taxon>Bacteria</taxon>
        <taxon>Pseudomonadati</taxon>
        <taxon>Pseudomonadota</taxon>
        <taxon>Gammaproteobacteria</taxon>
        <taxon>Oceanospirillales</taxon>
        <taxon>Oceanospirillaceae</taxon>
        <taxon>Marinomonas</taxon>
    </lineage>
</organism>
<dbReference type="Gene3D" id="6.10.340.10">
    <property type="match status" value="1"/>
</dbReference>
<dbReference type="EMBL" id="QKLW01000002">
    <property type="protein sequence ID" value="PYF83358.1"/>
    <property type="molecule type" value="Genomic_DNA"/>
</dbReference>
<reference evidence="11 12" key="1">
    <citation type="submission" date="2018-06" db="EMBL/GenBank/DDBJ databases">
        <title>Genomic Encyclopedia of Type Strains, Phase III (KMG-III): the genomes of soil and plant-associated and newly described type strains.</title>
        <authorList>
            <person name="Whitman W."/>
        </authorList>
    </citation>
    <scope>NUCLEOTIDE SEQUENCE [LARGE SCALE GENOMIC DNA]</scope>
    <source>
        <strain evidence="11 12">CECT 7730</strain>
    </source>
</reference>
<dbReference type="GO" id="GO:0007165">
    <property type="term" value="P:signal transduction"/>
    <property type="evidence" value="ECO:0007669"/>
    <property type="project" value="UniProtKB-KW"/>
</dbReference>
<dbReference type="Pfam" id="PF00672">
    <property type="entry name" value="HAMP"/>
    <property type="match status" value="1"/>
</dbReference>
<feature type="transmembrane region" description="Helical" evidence="8">
    <location>
        <begin position="326"/>
        <end position="346"/>
    </location>
</feature>
<evidence type="ECO:0000259" key="9">
    <source>
        <dbReference type="PROSITE" id="PS50111"/>
    </source>
</evidence>
<dbReference type="PANTHER" id="PTHR32089">
    <property type="entry name" value="METHYL-ACCEPTING CHEMOTAXIS PROTEIN MCPB"/>
    <property type="match status" value="1"/>
</dbReference>
<feature type="domain" description="Methyl-accepting transducer" evidence="9">
    <location>
        <begin position="406"/>
        <end position="642"/>
    </location>
</feature>
<dbReference type="InterPro" id="IPR004089">
    <property type="entry name" value="MCPsignal_dom"/>
</dbReference>
<dbReference type="AlphaFoldDB" id="A0A318V796"/>
<sequence length="678" mass="76008">MRIHSIRIKMMLPIVFLSIILISLFVFMMLMSSMQKNNMKQQAEHYFEAISEVLNADRDIYQARLAQEKMLDGEGPKETDEADFRENAQQVFDRFQLYKQYLENEPKDLLTPFESFNTLYNEWLNSSEKLISTSKGSMQFSEKMMSLDKKFAVIRNMLDEAGERLREHIQDSKDEIDSAEELNTYVEAITEVLNADRDLYQARLAQQKIVNHVGNSKENKDEFNINASQALERFRAYRGHLVDEPQLTQAYSKFDVLFDEWFQESLVHLDSPEAQISNKLPQEIIDADTKFEAIRSLLDSAGNAVRKHSREIEAKNVKAISNNQRIAMIITAIAFVIALLLGYFIPLKITKNVENMALRIREIAEGDGDLTQRIDSTSKDELGDLAKEFDGFVEQLRSIISNIHKQSSALGSMTTELKNASDTTNNITHALVNASTSMISAGQEMNIANQQMAEVAKDTETEATTSSQLTAKGIQAVNTSHTAISSLISDIEESLKRADQLEKSSENISSVLEVIRNIAEQTNLLALNAAIEAARAGEQGRGFAVVADEVRTLATRTQNSTDEIETIIEQLKMNVKESSIATQNSRSNADHTASNFEQVISIFDSLNTSFEKVQQMASKTAQATLEQAALSDGINQSLVQLKEQTDGVKDVSALIKTQSTQITDLYKTLNSEVGNFKV</sequence>
<name>A0A318V796_9GAMM</name>
<accession>A0A318V796</accession>
<dbReference type="GO" id="GO:0006935">
    <property type="term" value="P:chemotaxis"/>
    <property type="evidence" value="ECO:0007669"/>
    <property type="project" value="UniProtKB-ARBA"/>
</dbReference>
<evidence type="ECO:0000256" key="3">
    <source>
        <dbReference type="ARBA" id="ARBA00022989"/>
    </source>
</evidence>
<keyword evidence="4 8" id="KW-0472">Membrane</keyword>
<comment type="similarity">
    <text evidence="6">Belongs to the methyl-accepting chemotaxis (MCP) protein family.</text>
</comment>
<evidence type="ECO:0000256" key="7">
    <source>
        <dbReference type="PROSITE-ProRule" id="PRU00284"/>
    </source>
</evidence>
<protein>
    <submittedName>
        <fullName evidence="11">Methyl-accepting chemotaxis protein</fullName>
    </submittedName>
</protein>
<keyword evidence="5 7" id="KW-0807">Transducer</keyword>
<evidence type="ECO:0000256" key="4">
    <source>
        <dbReference type="ARBA" id="ARBA00023136"/>
    </source>
</evidence>
<gene>
    <name evidence="11" type="ORF">DFP75_102454</name>
</gene>
<dbReference type="Pfam" id="PF00015">
    <property type="entry name" value="MCPsignal"/>
    <property type="match status" value="1"/>
</dbReference>
<keyword evidence="3 8" id="KW-1133">Transmembrane helix</keyword>
<dbReference type="PROSITE" id="PS50111">
    <property type="entry name" value="CHEMOTAXIS_TRANSDUC_2"/>
    <property type="match status" value="1"/>
</dbReference>
<feature type="domain" description="HAMP" evidence="10">
    <location>
        <begin position="347"/>
        <end position="401"/>
    </location>
</feature>
<dbReference type="FunFam" id="1.10.287.950:FF:000001">
    <property type="entry name" value="Methyl-accepting chemotaxis sensory transducer"/>
    <property type="match status" value="1"/>
</dbReference>
<dbReference type="SMART" id="SM00283">
    <property type="entry name" value="MA"/>
    <property type="match status" value="1"/>
</dbReference>
<dbReference type="CDD" id="cd06225">
    <property type="entry name" value="HAMP"/>
    <property type="match status" value="1"/>
</dbReference>
<evidence type="ECO:0000256" key="5">
    <source>
        <dbReference type="ARBA" id="ARBA00023224"/>
    </source>
</evidence>
<evidence type="ECO:0000256" key="8">
    <source>
        <dbReference type="SAM" id="Phobius"/>
    </source>
</evidence>
<keyword evidence="2 8" id="KW-0812">Transmembrane</keyword>
<dbReference type="InterPro" id="IPR003660">
    <property type="entry name" value="HAMP_dom"/>
</dbReference>
<evidence type="ECO:0000313" key="12">
    <source>
        <dbReference type="Proteomes" id="UP000247551"/>
    </source>
</evidence>
<evidence type="ECO:0000256" key="2">
    <source>
        <dbReference type="ARBA" id="ARBA00022692"/>
    </source>
</evidence>
<comment type="caution">
    <text evidence="11">The sequence shown here is derived from an EMBL/GenBank/DDBJ whole genome shotgun (WGS) entry which is preliminary data.</text>
</comment>